<dbReference type="OrthoDB" id="4510550at2759"/>
<sequence>MIILAAKQHQSAWYKEIPKDWVLAISDNGWTTNDLGILWLKEVFDKHTKARSTGAYRMIILDGHGSHATAGFDHYCTENKIIPVYLPPHSSHLLQPLDVGCFSPLKVAYGRKIQDCIRLGINHINKTEFLHVYQQIRHVLSTANIRSGFLATGLVPYDPKRVLDKLQFRISTPNPEPIHSSQESSSWTAGTPQTTRQLEKQSNLIKGLWRRRTNSPSSPIRRAVDQVVKGCQIAMQNAVLLDHEIKQLREANKHQKRKREIPRSYIATGGILTGEEGQRRAQEASIQQEKRQDNSERPRQRAPQR</sequence>
<dbReference type="GO" id="GO:0003677">
    <property type="term" value="F:DNA binding"/>
    <property type="evidence" value="ECO:0007669"/>
    <property type="project" value="TreeGrafter"/>
</dbReference>
<dbReference type="EMBL" id="MVGC01000990">
    <property type="protein sequence ID" value="RJE17421.1"/>
    <property type="molecule type" value="Genomic_DNA"/>
</dbReference>
<comment type="caution">
    <text evidence="3">The sequence shown here is derived from an EMBL/GenBank/DDBJ whole genome shotgun (WGS) entry which is preliminary data.</text>
</comment>
<dbReference type="STRING" id="2070753.A0A3A2ZJS3"/>
<evidence type="ECO:0000313" key="4">
    <source>
        <dbReference type="Proteomes" id="UP000266188"/>
    </source>
</evidence>
<dbReference type="PANTHER" id="PTHR19303">
    <property type="entry name" value="TRANSPOSON"/>
    <property type="match status" value="1"/>
</dbReference>
<name>A0A3A2ZJS3_9EURO</name>
<feature type="region of interest" description="Disordered" evidence="1">
    <location>
        <begin position="173"/>
        <end position="200"/>
    </location>
</feature>
<feature type="compositionally biased region" description="Basic and acidic residues" evidence="1">
    <location>
        <begin position="276"/>
        <end position="299"/>
    </location>
</feature>
<dbReference type="Proteomes" id="UP000266188">
    <property type="component" value="Unassembled WGS sequence"/>
</dbReference>
<dbReference type="InterPro" id="IPR050863">
    <property type="entry name" value="CenT-Element_Derived"/>
</dbReference>
<reference evidence="4" key="1">
    <citation type="submission" date="2017-02" db="EMBL/GenBank/DDBJ databases">
        <authorList>
            <person name="Tafer H."/>
            <person name="Lopandic K."/>
        </authorList>
    </citation>
    <scope>NUCLEOTIDE SEQUENCE [LARGE SCALE GENOMIC DNA]</scope>
    <source>
        <strain evidence="4">CBS 366.77</strain>
    </source>
</reference>
<evidence type="ECO:0000313" key="3">
    <source>
        <dbReference type="EMBL" id="RJE17421.1"/>
    </source>
</evidence>
<keyword evidence="4" id="KW-1185">Reference proteome</keyword>
<feature type="non-terminal residue" evidence="3">
    <location>
        <position position="305"/>
    </location>
</feature>
<dbReference type="GO" id="GO:0005634">
    <property type="term" value="C:nucleus"/>
    <property type="evidence" value="ECO:0007669"/>
    <property type="project" value="TreeGrafter"/>
</dbReference>
<protein>
    <recommendedName>
        <fullName evidence="2">DDE-1 domain-containing protein</fullName>
    </recommendedName>
</protein>
<accession>A0A3A2ZJS3</accession>
<dbReference type="InterPro" id="IPR004875">
    <property type="entry name" value="DDE_SF_endonuclease_dom"/>
</dbReference>
<feature type="domain" description="DDE-1" evidence="2">
    <location>
        <begin position="1"/>
        <end position="149"/>
    </location>
</feature>
<organism evidence="3 4">
    <name type="scientific">Aspergillus sclerotialis</name>
    <dbReference type="NCBI Taxonomy" id="2070753"/>
    <lineage>
        <taxon>Eukaryota</taxon>
        <taxon>Fungi</taxon>
        <taxon>Dikarya</taxon>
        <taxon>Ascomycota</taxon>
        <taxon>Pezizomycotina</taxon>
        <taxon>Eurotiomycetes</taxon>
        <taxon>Eurotiomycetidae</taxon>
        <taxon>Eurotiales</taxon>
        <taxon>Aspergillaceae</taxon>
        <taxon>Aspergillus</taxon>
        <taxon>Aspergillus subgen. Polypaecilum</taxon>
    </lineage>
</organism>
<feature type="region of interest" description="Disordered" evidence="1">
    <location>
        <begin position="251"/>
        <end position="305"/>
    </location>
</feature>
<proteinExistence type="predicted"/>
<dbReference type="PANTHER" id="PTHR19303:SF62">
    <property type="entry name" value="HTH CENPB-TYPE DOMAIN-CONTAINING PROTEIN-RELATED"/>
    <property type="match status" value="1"/>
</dbReference>
<evidence type="ECO:0000256" key="1">
    <source>
        <dbReference type="SAM" id="MobiDB-lite"/>
    </source>
</evidence>
<evidence type="ECO:0000259" key="2">
    <source>
        <dbReference type="Pfam" id="PF03184"/>
    </source>
</evidence>
<dbReference type="Pfam" id="PF03184">
    <property type="entry name" value="DDE_1"/>
    <property type="match status" value="1"/>
</dbReference>
<gene>
    <name evidence="3" type="ORF">PHISCL_10242</name>
</gene>
<dbReference type="AlphaFoldDB" id="A0A3A2ZJS3"/>